<evidence type="ECO:0000256" key="6">
    <source>
        <dbReference type="ARBA" id="ARBA00019844"/>
    </source>
</evidence>
<dbReference type="PANTHER" id="PTHR24279:SF3">
    <property type="entry name" value="CHOLESTEROL SIDE-CHAIN CLEAVAGE ENZYME, MITOCHONDRIAL"/>
    <property type="match status" value="1"/>
</dbReference>
<reference evidence="26" key="1">
    <citation type="submission" date="2020-11" db="EMBL/GenBank/DDBJ databases">
        <authorList>
            <person name="Tran Van P."/>
        </authorList>
    </citation>
    <scope>NUCLEOTIDE SEQUENCE</scope>
</reference>
<keyword evidence="20" id="KW-0755">Steroidogenesis</keyword>
<keyword evidence="19" id="KW-0753">Steroid metabolism</keyword>
<organism evidence="26">
    <name type="scientific">Timema cristinae</name>
    <name type="common">Walking stick</name>
    <dbReference type="NCBI Taxonomy" id="61476"/>
    <lineage>
        <taxon>Eukaryota</taxon>
        <taxon>Metazoa</taxon>
        <taxon>Ecdysozoa</taxon>
        <taxon>Arthropoda</taxon>
        <taxon>Hexapoda</taxon>
        <taxon>Insecta</taxon>
        <taxon>Pterygota</taxon>
        <taxon>Neoptera</taxon>
        <taxon>Polyneoptera</taxon>
        <taxon>Phasmatodea</taxon>
        <taxon>Timematodea</taxon>
        <taxon>Timematoidea</taxon>
        <taxon>Timematidae</taxon>
        <taxon>Timema</taxon>
    </lineage>
</organism>
<name>A0A7R9HE68_TIMCR</name>
<evidence type="ECO:0000256" key="25">
    <source>
        <dbReference type="PIRSR" id="PIRSR602401-1"/>
    </source>
</evidence>
<comment type="subcellular location">
    <subcellularLocation>
        <location evidence="2">Mitochondrion inner membrane</location>
        <topology evidence="2">Peripheral membrane protein</topology>
    </subcellularLocation>
</comment>
<evidence type="ECO:0000256" key="18">
    <source>
        <dbReference type="ARBA" id="ARBA00023166"/>
    </source>
</evidence>
<evidence type="ECO:0000256" key="4">
    <source>
        <dbReference type="ARBA" id="ARBA00010617"/>
    </source>
</evidence>
<keyword evidence="13 25" id="KW-0408">Iron</keyword>
<evidence type="ECO:0000256" key="5">
    <source>
        <dbReference type="ARBA" id="ARBA00012764"/>
    </source>
</evidence>
<evidence type="ECO:0000256" key="20">
    <source>
        <dbReference type="ARBA" id="ARBA00023250"/>
    </source>
</evidence>
<keyword evidence="11" id="KW-0809">Transit peptide</keyword>
<evidence type="ECO:0000256" key="17">
    <source>
        <dbReference type="ARBA" id="ARBA00023136"/>
    </source>
</evidence>
<evidence type="ECO:0000256" key="23">
    <source>
        <dbReference type="ARBA" id="ARBA00033274"/>
    </source>
</evidence>
<dbReference type="PRINTS" id="PR00385">
    <property type="entry name" value="P450"/>
</dbReference>
<dbReference type="GO" id="GO:0005743">
    <property type="term" value="C:mitochondrial inner membrane"/>
    <property type="evidence" value="ECO:0007669"/>
    <property type="project" value="UniProtKB-SubCell"/>
</dbReference>
<dbReference type="Gene3D" id="1.10.630.10">
    <property type="entry name" value="Cytochrome P450"/>
    <property type="match status" value="1"/>
</dbReference>
<evidence type="ECO:0000256" key="16">
    <source>
        <dbReference type="ARBA" id="ARBA00023128"/>
    </source>
</evidence>
<keyword evidence="9 25" id="KW-0479">Metal-binding</keyword>
<dbReference type="GO" id="GO:0006704">
    <property type="term" value="P:glucocorticoid biosynthetic process"/>
    <property type="evidence" value="ECO:0007669"/>
    <property type="project" value="TreeGrafter"/>
</dbReference>
<evidence type="ECO:0000256" key="12">
    <source>
        <dbReference type="ARBA" id="ARBA00023002"/>
    </source>
</evidence>
<evidence type="ECO:0000256" key="24">
    <source>
        <dbReference type="ARBA" id="ARBA00033394"/>
    </source>
</evidence>
<keyword evidence="14" id="KW-0503">Monooxygenase</keyword>
<dbReference type="GO" id="GO:0071375">
    <property type="term" value="P:cellular response to peptide hormone stimulus"/>
    <property type="evidence" value="ECO:0007669"/>
    <property type="project" value="TreeGrafter"/>
</dbReference>
<accession>A0A7R9HE68</accession>
<evidence type="ECO:0000313" key="26">
    <source>
        <dbReference type="EMBL" id="CAD7415995.1"/>
    </source>
</evidence>
<dbReference type="InterPro" id="IPR002401">
    <property type="entry name" value="Cyt_P450_E_grp-I"/>
</dbReference>
<keyword evidence="10" id="KW-0999">Mitochondrion inner membrane</keyword>
<comment type="pathway">
    <text evidence="3">Lipid metabolism; C21-steroid hormone metabolism.</text>
</comment>
<dbReference type="GO" id="GO:0006700">
    <property type="term" value="P:C21-steroid hormone biosynthetic process"/>
    <property type="evidence" value="ECO:0007669"/>
    <property type="project" value="TreeGrafter"/>
</dbReference>
<comment type="cofactor">
    <cofactor evidence="1 25">
        <name>heme</name>
        <dbReference type="ChEBI" id="CHEBI:30413"/>
    </cofactor>
</comment>
<dbReference type="Pfam" id="PF00067">
    <property type="entry name" value="p450"/>
    <property type="match status" value="1"/>
</dbReference>
<evidence type="ECO:0000256" key="8">
    <source>
        <dbReference type="ARBA" id="ARBA00022617"/>
    </source>
</evidence>
<evidence type="ECO:0000256" key="15">
    <source>
        <dbReference type="ARBA" id="ARBA00023098"/>
    </source>
</evidence>
<dbReference type="InterPro" id="IPR050479">
    <property type="entry name" value="CYP11_CYP27_families"/>
</dbReference>
<evidence type="ECO:0000256" key="7">
    <source>
        <dbReference type="ARBA" id="ARBA00022548"/>
    </source>
</evidence>
<proteinExistence type="inferred from homology"/>
<dbReference type="PRINTS" id="PR00463">
    <property type="entry name" value="EP450I"/>
</dbReference>
<keyword evidence="17" id="KW-0472">Membrane</keyword>
<keyword evidence="18" id="KW-1207">Sterol metabolism</keyword>
<evidence type="ECO:0000256" key="22">
    <source>
        <dbReference type="ARBA" id="ARBA00032666"/>
    </source>
</evidence>
<comment type="similarity">
    <text evidence="4">Belongs to the cytochrome P450 family.</text>
</comment>
<dbReference type="GO" id="GO:0005506">
    <property type="term" value="F:iron ion binding"/>
    <property type="evidence" value="ECO:0007669"/>
    <property type="project" value="InterPro"/>
</dbReference>
<sequence>MQWVFYLLAQHPQVQDRLYEELKGIEGADNVTQLHLLKGVMREALRLYPVAPFLTRFLPQDCVLGGYKISSGQLIVMSLYTSGRDGKHFPEPDVFKPERWCRNEAGTYRGVGSPYAYLPFAMGARSCVGRKIAETQILLTLAEVVKRFKLSLVDSQPVEMVLELVAVPSRPITLHLTKRWQEHLTAKPDLRRCRETGHLGPDPRVKEGGPCNERTAGVEDVILTVFQQQPL</sequence>
<evidence type="ECO:0000256" key="2">
    <source>
        <dbReference type="ARBA" id="ARBA00004637"/>
    </source>
</evidence>
<evidence type="ECO:0000256" key="13">
    <source>
        <dbReference type="ARBA" id="ARBA00023004"/>
    </source>
</evidence>
<dbReference type="AlphaFoldDB" id="A0A7R9HE68"/>
<keyword evidence="12" id="KW-0560">Oxidoreductase</keyword>
<dbReference type="SUPFAM" id="SSF48264">
    <property type="entry name" value="Cytochrome P450"/>
    <property type="match status" value="1"/>
</dbReference>
<evidence type="ECO:0000256" key="10">
    <source>
        <dbReference type="ARBA" id="ARBA00022792"/>
    </source>
</evidence>
<dbReference type="EMBL" id="OC327032">
    <property type="protein sequence ID" value="CAD7415995.1"/>
    <property type="molecule type" value="Genomic_DNA"/>
</dbReference>
<dbReference type="InterPro" id="IPR036396">
    <property type="entry name" value="Cyt_P450_sf"/>
</dbReference>
<evidence type="ECO:0000256" key="14">
    <source>
        <dbReference type="ARBA" id="ARBA00023033"/>
    </source>
</evidence>
<evidence type="ECO:0000256" key="19">
    <source>
        <dbReference type="ARBA" id="ARBA00023221"/>
    </source>
</evidence>
<gene>
    <name evidence="26" type="ORF">TCEB3V08_LOCUS12595</name>
</gene>
<protein>
    <recommendedName>
        <fullName evidence="6">Cholesterol side-chain cleavage enzyme, mitochondrial</fullName>
        <ecNumber evidence="5">1.14.15.6</ecNumber>
    </recommendedName>
    <alternativeName>
        <fullName evidence="21">CYPXIA1</fullName>
    </alternativeName>
    <alternativeName>
        <fullName evidence="23">Cholesterol desmolase</fullName>
    </alternativeName>
    <alternativeName>
        <fullName evidence="22">Cytochrome P450 11A1</fullName>
    </alternativeName>
    <alternativeName>
        <fullName evidence="24">Cytochrome P450(scc)</fullName>
    </alternativeName>
</protein>
<evidence type="ECO:0000256" key="9">
    <source>
        <dbReference type="ARBA" id="ARBA00022723"/>
    </source>
</evidence>
<evidence type="ECO:0000256" key="21">
    <source>
        <dbReference type="ARBA" id="ARBA00030343"/>
    </source>
</evidence>
<keyword evidence="7" id="KW-0153">Cholesterol metabolism</keyword>
<dbReference type="GO" id="GO:0034650">
    <property type="term" value="P:cortisol metabolic process"/>
    <property type="evidence" value="ECO:0007669"/>
    <property type="project" value="TreeGrafter"/>
</dbReference>
<keyword evidence="8 25" id="KW-0349">Heme</keyword>
<dbReference type="EC" id="1.14.15.6" evidence="5"/>
<feature type="binding site" description="axial binding residue" evidence="25">
    <location>
        <position position="127"/>
    </location>
    <ligand>
        <name>heme</name>
        <dbReference type="ChEBI" id="CHEBI:30413"/>
    </ligand>
    <ligandPart>
        <name>Fe</name>
        <dbReference type="ChEBI" id="CHEBI:18248"/>
    </ligandPart>
</feature>
<dbReference type="GO" id="GO:0008386">
    <property type="term" value="F:cholesterol monooxygenase (side-chain-cleaving) activity"/>
    <property type="evidence" value="ECO:0007669"/>
    <property type="project" value="UniProtKB-EC"/>
</dbReference>
<evidence type="ECO:0000256" key="3">
    <source>
        <dbReference type="ARBA" id="ARBA00005108"/>
    </source>
</evidence>
<evidence type="ECO:0000256" key="1">
    <source>
        <dbReference type="ARBA" id="ARBA00001971"/>
    </source>
</evidence>
<dbReference type="GO" id="GO:0020037">
    <property type="term" value="F:heme binding"/>
    <property type="evidence" value="ECO:0007669"/>
    <property type="project" value="InterPro"/>
</dbReference>
<evidence type="ECO:0000256" key="11">
    <source>
        <dbReference type="ARBA" id="ARBA00022946"/>
    </source>
</evidence>
<keyword evidence="16" id="KW-0496">Mitochondrion</keyword>
<dbReference type="GO" id="GO:0008203">
    <property type="term" value="P:cholesterol metabolic process"/>
    <property type="evidence" value="ECO:0007669"/>
    <property type="project" value="UniProtKB-KW"/>
</dbReference>
<dbReference type="InterPro" id="IPR001128">
    <property type="entry name" value="Cyt_P450"/>
</dbReference>
<dbReference type="PANTHER" id="PTHR24279">
    <property type="entry name" value="CYTOCHROME P450"/>
    <property type="match status" value="1"/>
</dbReference>
<keyword evidence="15" id="KW-0443">Lipid metabolism</keyword>